<keyword evidence="2" id="KW-1185">Reference proteome</keyword>
<dbReference type="Proteomes" id="UP000199394">
    <property type="component" value="Unassembled WGS sequence"/>
</dbReference>
<protein>
    <submittedName>
        <fullName evidence="1">Uncharacterized protein</fullName>
    </submittedName>
</protein>
<evidence type="ECO:0000313" key="1">
    <source>
        <dbReference type="EMBL" id="SEA15098.1"/>
    </source>
</evidence>
<proteinExistence type="predicted"/>
<dbReference type="AlphaFoldDB" id="A0A1H3YVH9"/>
<name>A0A1H3YVH9_9FIRM</name>
<dbReference type="RefSeq" id="WP_176966609.1">
    <property type="nucleotide sequence ID" value="NZ_FNRK01000004.1"/>
</dbReference>
<dbReference type="STRING" id="81409.SAMN04515656_104116"/>
<reference evidence="1 2" key="1">
    <citation type="submission" date="2016-10" db="EMBL/GenBank/DDBJ databases">
        <authorList>
            <person name="de Groot N.N."/>
        </authorList>
    </citation>
    <scope>NUCLEOTIDE SEQUENCE [LARGE SCALE GENOMIC DNA]</scope>
    <source>
        <strain evidence="1 2">SR12</strain>
    </source>
</reference>
<evidence type="ECO:0000313" key="2">
    <source>
        <dbReference type="Proteomes" id="UP000199394"/>
    </source>
</evidence>
<accession>A0A1H3YVH9</accession>
<sequence>MKKYIIATAAALVVDLAVCWTRSTPAIGGEWLMVVMAPGGVWVWEDIVR</sequence>
<gene>
    <name evidence="1" type="ORF">SAMN04515656_104116</name>
</gene>
<organism evidence="1 2">
    <name type="scientific">Eubacterium aggregans</name>
    <dbReference type="NCBI Taxonomy" id="81409"/>
    <lineage>
        <taxon>Bacteria</taxon>
        <taxon>Bacillati</taxon>
        <taxon>Bacillota</taxon>
        <taxon>Clostridia</taxon>
        <taxon>Eubacteriales</taxon>
        <taxon>Eubacteriaceae</taxon>
        <taxon>Eubacterium</taxon>
    </lineage>
</organism>
<dbReference type="EMBL" id="FNRK01000004">
    <property type="protein sequence ID" value="SEA15098.1"/>
    <property type="molecule type" value="Genomic_DNA"/>
</dbReference>